<name>A0A518H9T7_9BACT</name>
<dbReference type="PANTHER" id="PTHR43065:SF10">
    <property type="entry name" value="PEROXIDE STRESS-ACTIVATED HISTIDINE KINASE MAK3"/>
    <property type="match status" value="1"/>
</dbReference>
<evidence type="ECO:0000259" key="10">
    <source>
        <dbReference type="PROSITE" id="PS50109"/>
    </source>
</evidence>
<reference evidence="11 12" key="1">
    <citation type="submission" date="2019-02" db="EMBL/GenBank/DDBJ databases">
        <title>Deep-cultivation of Planctomycetes and their phenomic and genomic characterization uncovers novel biology.</title>
        <authorList>
            <person name="Wiegand S."/>
            <person name="Jogler M."/>
            <person name="Boedeker C."/>
            <person name="Pinto D."/>
            <person name="Vollmers J."/>
            <person name="Rivas-Marin E."/>
            <person name="Kohn T."/>
            <person name="Peeters S.H."/>
            <person name="Heuer A."/>
            <person name="Rast P."/>
            <person name="Oberbeckmann S."/>
            <person name="Bunk B."/>
            <person name="Jeske O."/>
            <person name="Meyerdierks A."/>
            <person name="Storesund J.E."/>
            <person name="Kallscheuer N."/>
            <person name="Luecker S."/>
            <person name="Lage O.M."/>
            <person name="Pohl T."/>
            <person name="Merkel B.J."/>
            <person name="Hornburger P."/>
            <person name="Mueller R.-W."/>
            <person name="Bruemmer F."/>
            <person name="Labrenz M."/>
            <person name="Spormann A.M."/>
            <person name="Op den Camp H."/>
            <person name="Overmann J."/>
            <person name="Amann R."/>
            <person name="Jetten M.S.M."/>
            <person name="Mascher T."/>
            <person name="Medema M.H."/>
            <person name="Devos D.P."/>
            <person name="Kaster A.-K."/>
            <person name="Ovreas L."/>
            <person name="Rohde M."/>
            <person name="Galperin M.Y."/>
            <person name="Jogler C."/>
        </authorList>
    </citation>
    <scope>NUCLEOTIDE SEQUENCE [LARGE SCALE GENOMIC DNA]</scope>
    <source>
        <strain evidence="11 12">ElP</strain>
    </source>
</reference>
<keyword evidence="9" id="KW-0472">Membrane</keyword>
<evidence type="ECO:0000256" key="4">
    <source>
        <dbReference type="ARBA" id="ARBA00022679"/>
    </source>
</evidence>
<evidence type="ECO:0000256" key="3">
    <source>
        <dbReference type="ARBA" id="ARBA00022553"/>
    </source>
</evidence>
<dbReference type="KEGG" id="tpla:ElP_55660"/>
<dbReference type="SUPFAM" id="SSF55874">
    <property type="entry name" value="ATPase domain of HSP90 chaperone/DNA topoisomerase II/histidine kinase"/>
    <property type="match status" value="1"/>
</dbReference>
<dbReference type="InterPro" id="IPR004358">
    <property type="entry name" value="Sig_transdc_His_kin-like_C"/>
</dbReference>
<feature type="domain" description="Histidine kinase" evidence="10">
    <location>
        <begin position="149"/>
        <end position="357"/>
    </location>
</feature>
<proteinExistence type="predicted"/>
<dbReference type="GO" id="GO:0000155">
    <property type="term" value="F:phosphorelay sensor kinase activity"/>
    <property type="evidence" value="ECO:0007669"/>
    <property type="project" value="InterPro"/>
</dbReference>
<organism evidence="11 12">
    <name type="scientific">Tautonia plasticadhaerens</name>
    <dbReference type="NCBI Taxonomy" id="2527974"/>
    <lineage>
        <taxon>Bacteria</taxon>
        <taxon>Pseudomonadati</taxon>
        <taxon>Planctomycetota</taxon>
        <taxon>Planctomycetia</taxon>
        <taxon>Isosphaerales</taxon>
        <taxon>Isosphaeraceae</taxon>
        <taxon>Tautonia</taxon>
    </lineage>
</organism>
<keyword evidence="12" id="KW-1185">Reference proteome</keyword>
<dbReference type="SMART" id="SM00388">
    <property type="entry name" value="HisKA"/>
    <property type="match status" value="1"/>
</dbReference>
<evidence type="ECO:0000256" key="7">
    <source>
        <dbReference type="ARBA" id="ARBA00022840"/>
    </source>
</evidence>
<evidence type="ECO:0000256" key="8">
    <source>
        <dbReference type="ARBA" id="ARBA00023012"/>
    </source>
</evidence>
<dbReference type="InterPro" id="IPR005467">
    <property type="entry name" value="His_kinase_dom"/>
</dbReference>
<dbReference type="Pfam" id="PF00512">
    <property type="entry name" value="HisKA"/>
    <property type="match status" value="1"/>
</dbReference>
<evidence type="ECO:0000256" key="2">
    <source>
        <dbReference type="ARBA" id="ARBA00012438"/>
    </source>
</evidence>
<keyword evidence="3" id="KW-0597">Phosphoprotein</keyword>
<dbReference type="CDD" id="cd00082">
    <property type="entry name" value="HisKA"/>
    <property type="match status" value="1"/>
</dbReference>
<keyword evidence="6" id="KW-0418">Kinase</keyword>
<evidence type="ECO:0000256" key="1">
    <source>
        <dbReference type="ARBA" id="ARBA00000085"/>
    </source>
</evidence>
<dbReference type="Gene3D" id="3.30.565.10">
    <property type="entry name" value="Histidine kinase-like ATPase, C-terminal domain"/>
    <property type="match status" value="1"/>
</dbReference>
<sequence>MARPYTWWEPPRLACERARIESILGLDGVMLTRSLLFRIAGPTLFVGLLFLGSCLVAGVSLYHRQAAALRDLRDHITDDRSVADDLPADLAESEVTLRRAAAWATGGLAGVAAAGMLAALLAGFSTARGLGRAVLRAEELAEVGQIAAGLAHELRNPLTSIKMLVQIDREKAEAHGLPSDDLHAIEQEIQRMEGRLNAFMDFARPPRPERRRLDLAVVVDQTLALVRGRAAKQRVALRFDRPGTPILVEADGEQIRQLLVNLALNALDVMPRGGILEITLLEPAGGEAELRVLDTGPGIPARHLGRLYEPFFTSKETGLGLGLVVSQRIARDHGGSLRAENRTEGGACFALRLPARHDL</sequence>
<accession>A0A518H9T7</accession>
<evidence type="ECO:0000256" key="9">
    <source>
        <dbReference type="SAM" id="Phobius"/>
    </source>
</evidence>
<dbReference type="AlphaFoldDB" id="A0A518H9T7"/>
<keyword evidence="5" id="KW-0547">Nucleotide-binding</keyword>
<dbReference type="GO" id="GO:0005524">
    <property type="term" value="F:ATP binding"/>
    <property type="evidence" value="ECO:0007669"/>
    <property type="project" value="UniProtKB-KW"/>
</dbReference>
<dbReference type="EMBL" id="CP036426">
    <property type="protein sequence ID" value="QDV37625.1"/>
    <property type="molecule type" value="Genomic_DNA"/>
</dbReference>
<evidence type="ECO:0000313" key="12">
    <source>
        <dbReference type="Proteomes" id="UP000317835"/>
    </source>
</evidence>
<dbReference type="InterPro" id="IPR003661">
    <property type="entry name" value="HisK_dim/P_dom"/>
</dbReference>
<keyword evidence="4 11" id="KW-0808">Transferase</keyword>
<dbReference type="InterPro" id="IPR036890">
    <property type="entry name" value="HATPase_C_sf"/>
</dbReference>
<keyword evidence="9" id="KW-1133">Transmembrane helix</keyword>
<dbReference type="InterPro" id="IPR036097">
    <property type="entry name" value="HisK_dim/P_sf"/>
</dbReference>
<protein>
    <recommendedName>
        <fullName evidence="2">histidine kinase</fullName>
        <ecNumber evidence="2">2.7.13.3</ecNumber>
    </recommendedName>
</protein>
<evidence type="ECO:0000313" key="11">
    <source>
        <dbReference type="EMBL" id="QDV37625.1"/>
    </source>
</evidence>
<dbReference type="SUPFAM" id="SSF47384">
    <property type="entry name" value="Homodimeric domain of signal transducing histidine kinase"/>
    <property type="match status" value="1"/>
</dbReference>
<dbReference type="Pfam" id="PF02518">
    <property type="entry name" value="HATPase_c"/>
    <property type="match status" value="1"/>
</dbReference>
<dbReference type="SMART" id="SM00387">
    <property type="entry name" value="HATPase_c"/>
    <property type="match status" value="1"/>
</dbReference>
<dbReference type="EC" id="2.7.13.3" evidence="2"/>
<dbReference type="InterPro" id="IPR003594">
    <property type="entry name" value="HATPase_dom"/>
</dbReference>
<evidence type="ECO:0000256" key="5">
    <source>
        <dbReference type="ARBA" id="ARBA00022741"/>
    </source>
</evidence>
<dbReference type="PRINTS" id="PR00344">
    <property type="entry name" value="BCTRLSENSOR"/>
</dbReference>
<dbReference type="Gene3D" id="1.10.287.130">
    <property type="match status" value="1"/>
</dbReference>
<evidence type="ECO:0000256" key="6">
    <source>
        <dbReference type="ARBA" id="ARBA00022777"/>
    </source>
</evidence>
<keyword evidence="9" id="KW-0812">Transmembrane</keyword>
<comment type="catalytic activity">
    <reaction evidence="1">
        <text>ATP + protein L-histidine = ADP + protein N-phospho-L-histidine.</text>
        <dbReference type="EC" id="2.7.13.3"/>
    </reaction>
</comment>
<gene>
    <name evidence="11" type="primary">zraS_5</name>
    <name evidence="11" type="ORF">ElP_55660</name>
</gene>
<dbReference type="Proteomes" id="UP000317835">
    <property type="component" value="Chromosome"/>
</dbReference>
<keyword evidence="8" id="KW-0902">Two-component regulatory system</keyword>
<keyword evidence="7" id="KW-0067">ATP-binding</keyword>
<feature type="transmembrane region" description="Helical" evidence="9">
    <location>
        <begin position="100"/>
        <end position="124"/>
    </location>
</feature>
<dbReference type="PROSITE" id="PS50109">
    <property type="entry name" value="HIS_KIN"/>
    <property type="match status" value="1"/>
</dbReference>
<dbReference type="PANTHER" id="PTHR43065">
    <property type="entry name" value="SENSOR HISTIDINE KINASE"/>
    <property type="match status" value="1"/>
</dbReference>
<feature type="transmembrane region" description="Helical" evidence="9">
    <location>
        <begin position="39"/>
        <end position="62"/>
    </location>
</feature>